<dbReference type="SUPFAM" id="SSF52540">
    <property type="entry name" value="P-loop containing nucleoside triphosphate hydrolases"/>
    <property type="match status" value="2"/>
</dbReference>
<dbReference type="SMART" id="SM00382">
    <property type="entry name" value="AAA"/>
    <property type="match status" value="1"/>
</dbReference>
<dbReference type="InterPro" id="IPR003593">
    <property type="entry name" value="AAA+_ATPase"/>
</dbReference>
<accession>A0A7W4TRB8</accession>
<dbReference type="PANTHER" id="PTHR47642:SF7">
    <property type="entry name" value="ATP-DEPENDENT DNA HELICASE PIF1"/>
    <property type="match status" value="1"/>
</dbReference>
<reference evidence="3 4" key="1">
    <citation type="submission" date="2020-08" db="EMBL/GenBank/DDBJ databases">
        <title>The Agave Microbiome: Exploring the role of microbial communities in plant adaptations to desert environments.</title>
        <authorList>
            <person name="Partida-Martinez L.P."/>
        </authorList>
    </citation>
    <scope>NUCLEOTIDE SEQUENCE [LARGE SCALE GENOMIC DNA]</scope>
    <source>
        <strain evidence="3 4">AS2.23</strain>
    </source>
</reference>
<feature type="compositionally biased region" description="Low complexity" evidence="1">
    <location>
        <begin position="215"/>
        <end position="224"/>
    </location>
</feature>
<dbReference type="InterPro" id="IPR010285">
    <property type="entry name" value="DNA_helicase_pif1-like_DEAD"/>
</dbReference>
<dbReference type="Pfam" id="PF21530">
    <property type="entry name" value="Pif1_2B_dom"/>
    <property type="match status" value="1"/>
</dbReference>
<dbReference type="InterPro" id="IPR003325">
    <property type="entry name" value="TerD"/>
</dbReference>
<feature type="domain" description="AAA+ ATPase" evidence="2">
    <location>
        <begin position="312"/>
        <end position="498"/>
    </location>
</feature>
<dbReference type="InterPro" id="IPR027417">
    <property type="entry name" value="P-loop_NTPase"/>
</dbReference>
<dbReference type="AlphaFoldDB" id="A0A7W4TRB8"/>
<name>A0A7W4TRB8_KINRA</name>
<dbReference type="Gene3D" id="2.60.60.30">
    <property type="entry name" value="sav2460 like domains"/>
    <property type="match status" value="1"/>
</dbReference>
<dbReference type="GO" id="GO:0006281">
    <property type="term" value="P:DNA repair"/>
    <property type="evidence" value="ECO:0007669"/>
    <property type="project" value="InterPro"/>
</dbReference>
<organism evidence="3 4">
    <name type="scientific">Kineococcus radiotolerans</name>
    <dbReference type="NCBI Taxonomy" id="131568"/>
    <lineage>
        <taxon>Bacteria</taxon>
        <taxon>Bacillati</taxon>
        <taxon>Actinomycetota</taxon>
        <taxon>Actinomycetes</taxon>
        <taxon>Kineosporiales</taxon>
        <taxon>Kineosporiaceae</taxon>
        <taxon>Kineococcus</taxon>
    </lineage>
</organism>
<dbReference type="Gene3D" id="3.40.50.300">
    <property type="entry name" value="P-loop containing nucleotide triphosphate hydrolases"/>
    <property type="match status" value="1"/>
</dbReference>
<dbReference type="InterPro" id="IPR051055">
    <property type="entry name" value="PIF1_helicase"/>
</dbReference>
<dbReference type="GO" id="GO:0000723">
    <property type="term" value="P:telomere maintenance"/>
    <property type="evidence" value="ECO:0007669"/>
    <property type="project" value="InterPro"/>
</dbReference>
<dbReference type="Gene3D" id="3.40.50.10190">
    <property type="entry name" value="BRCT domain"/>
    <property type="match status" value="1"/>
</dbReference>
<evidence type="ECO:0000313" key="4">
    <source>
        <dbReference type="Proteomes" id="UP000533269"/>
    </source>
</evidence>
<reference evidence="3 4" key="2">
    <citation type="submission" date="2020-08" db="EMBL/GenBank/DDBJ databases">
        <authorList>
            <person name="Partida-Martinez L."/>
            <person name="Huntemann M."/>
            <person name="Clum A."/>
            <person name="Wang J."/>
            <person name="Palaniappan K."/>
            <person name="Ritter S."/>
            <person name="Chen I.-M."/>
            <person name="Stamatis D."/>
            <person name="Reddy T."/>
            <person name="O'Malley R."/>
            <person name="Daum C."/>
            <person name="Shapiro N."/>
            <person name="Ivanova N."/>
            <person name="Kyrpides N."/>
            <person name="Woyke T."/>
        </authorList>
    </citation>
    <scope>NUCLEOTIDE SEQUENCE [LARGE SCALE GENOMIC DNA]</scope>
    <source>
        <strain evidence="3 4">AS2.23</strain>
    </source>
</reference>
<dbReference type="GO" id="GO:0003678">
    <property type="term" value="F:DNA helicase activity"/>
    <property type="evidence" value="ECO:0007669"/>
    <property type="project" value="InterPro"/>
</dbReference>
<evidence type="ECO:0000313" key="3">
    <source>
        <dbReference type="EMBL" id="MBB2903577.1"/>
    </source>
</evidence>
<dbReference type="CDD" id="cd18809">
    <property type="entry name" value="SF1_C_RecD"/>
    <property type="match status" value="1"/>
</dbReference>
<comment type="caution">
    <text evidence="3">The sequence shown here is derived from an EMBL/GenBank/DDBJ whole genome shotgun (WGS) entry which is preliminary data.</text>
</comment>
<protein>
    <submittedName>
        <fullName evidence="3">Stress response protein SCP2</fullName>
    </submittedName>
</protein>
<dbReference type="Proteomes" id="UP000533269">
    <property type="component" value="Unassembled WGS sequence"/>
</dbReference>
<feature type="region of interest" description="Disordered" evidence="1">
    <location>
        <begin position="147"/>
        <end position="224"/>
    </location>
</feature>
<dbReference type="InterPro" id="IPR049163">
    <property type="entry name" value="Pif1-like_2B_dom"/>
</dbReference>
<feature type="compositionally biased region" description="Acidic residues" evidence="1">
    <location>
        <begin position="147"/>
        <end position="176"/>
    </location>
</feature>
<feature type="region of interest" description="Disordered" evidence="1">
    <location>
        <begin position="1052"/>
        <end position="1079"/>
    </location>
</feature>
<dbReference type="InterPro" id="IPR036420">
    <property type="entry name" value="BRCT_dom_sf"/>
</dbReference>
<evidence type="ECO:0000259" key="2">
    <source>
        <dbReference type="SMART" id="SM00382"/>
    </source>
</evidence>
<dbReference type="Pfam" id="PF02342">
    <property type="entry name" value="TerD"/>
    <property type="match status" value="1"/>
</dbReference>
<dbReference type="CDD" id="cd06974">
    <property type="entry name" value="TerD_like"/>
    <property type="match status" value="1"/>
</dbReference>
<proteinExistence type="predicted"/>
<evidence type="ECO:0000256" key="1">
    <source>
        <dbReference type="SAM" id="MobiDB-lite"/>
    </source>
</evidence>
<dbReference type="Gene3D" id="2.30.30.940">
    <property type="match status" value="1"/>
</dbReference>
<dbReference type="Pfam" id="PF05970">
    <property type="entry name" value="PIF1"/>
    <property type="match status" value="1"/>
</dbReference>
<dbReference type="PANTHER" id="PTHR47642">
    <property type="entry name" value="ATP-DEPENDENT DNA HELICASE"/>
    <property type="match status" value="1"/>
</dbReference>
<dbReference type="RefSeq" id="WP_183393171.1">
    <property type="nucleotide sequence ID" value="NZ_JACHVY010000010.1"/>
</dbReference>
<sequence length="1173" mass="122308">MALMLDASGRVALDEDFVFYNNLASRDGSVLLTPVSNSAADAMLDVASDAAGDVAYLDIDLDAVHPSVAAIELAVSTDSATVGAYAGSVITITQRDQPPLERTIPSASSAVVAFLRLARGGDGWQFRIKNTPYDDLAAFAREHGVAVDDDPADDPADNSADDPADDSADDAADDLAGDSAGRPAGNPGEAATWDPERSRYGASVGSANRSGSMGGSADTAGSAGTGSEVYAPAGELAGSAGAVGAVGSAPPAASTVAVSYAIPGVASGVVSGVVANAVGSSVPAAPLLAGAKASPRIEVTGEFATALRLLEGGGNVFLTGKAGTGKSTLVRHFTSSTDRRVVVAAPTGIAALNVGGYTLHRLFGFRPATTLDDVESGDYRPGKFAPVLKAIDTLIIDEASMVRADLFDMVVTALERFGPRPGTLCGGVQIVLVGDLLQLPPVVVPREQALLEEHYETPYFFSAHRFSRKAFPTVALTHVFRQAGDQRFTSILNAVREGVLLDEVRDELNTRVVEDFEPPEGEFWLTLTPTNRIATARNRVQLEKLPHPQLEQRAVTSGDVSSFDSPVPEVLHFKVGAQVMMLTNDPQGRWVNGTLGIVTEADTADDEPVVSVVFDDGNVAEVGPFTWEVTRPVLIGGRVRRETVGTYRQLPFTLAWAITIHKSQGQTVDRLIVDLAGGAFDHGQTYVALSRCTTLQGLVLRRPLRPKDLTTDRRVLRFLRQATTTGQDLRLCAVAVLTVGADSPRSLPRPVEIAVAFEDGSGLSTLLNPQRDLGSAREDYAITVDDVLLAPDLAGAWPLIARLVDGCTPVGVGIDTTLDLLDAELRRLGVAVPLPLGIEVSDNDLTAHEARSATAPRALERAQAWLQAAHRRKSTTVGLAARRTPETSAWMPTEMLPGMPAEPSTGASPMAAGAGAGAGAAGVAGGVGRAAVTDPTSAFEADPFQITDLPGATSHLLTRDLDVATPVTARGPVLTDLLSVSRAVSAVVLQGAVAAQLPADLRREAHDPTVLAAVRVQLAAALAELGALPPRLTGRLREVKVLLGGHVVSVSSCDEGSPGREGVQGTEGDQGGGAGSAGRARPPIAEVLVSGARVCFTGSFLGSTGVGVSKKELEDLVTSHGLRWASNVSRTRCEALVVAEAGTQSGKARLARELGKPVFTAEDFFGWLQRPDR</sequence>
<gene>
    <name evidence="3" type="ORF">FHR75_004420</name>
</gene>
<dbReference type="EMBL" id="JACHVY010000010">
    <property type="protein sequence ID" value="MBB2903577.1"/>
    <property type="molecule type" value="Genomic_DNA"/>
</dbReference>